<dbReference type="GO" id="GO:0004252">
    <property type="term" value="F:serine-type endopeptidase activity"/>
    <property type="evidence" value="ECO:0007669"/>
    <property type="project" value="TreeGrafter"/>
</dbReference>
<accession>A0A0C3G341</accession>
<dbReference type="Proteomes" id="UP000054166">
    <property type="component" value="Unassembled WGS sequence"/>
</dbReference>
<evidence type="ECO:0000313" key="6">
    <source>
        <dbReference type="Proteomes" id="UP000054166"/>
    </source>
</evidence>
<comment type="similarity">
    <text evidence="1">Belongs to the peptidase S9C family.</text>
</comment>
<dbReference type="AlphaFoldDB" id="A0A0C3G341"/>
<keyword evidence="2" id="KW-0378">Hydrolase</keyword>
<reference evidence="5 6" key="1">
    <citation type="submission" date="2014-04" db="EMBL/GenBank/DDBJ databases">
        <authorList>
            <consortium name="DOE Joint Genome Institute"/>
            <person name="Kuo A."/>
            <person name="Tarkka M."/>
            <person name="Buscot F."/>
            <person name="Kohler A."/>
            <person name="Nagy L.G."/>
            <person name="Floudas D."/>
            <person name="Copeland A."/>
            <person name="Barry K.W."/>
            <person name="Cichocki N."/>
            <person name="Veneault-Fourrey C."/>
            <person name="LaButti K."/>
            <person name="Lindquist E.A."/>
            <person name="Lipzen A."/>
            <person name="Lundell T."/>
            <person name="Morin E."/>
            <person name="Murat C."/>
            <person name="Sun H."/>
            <person name="Tunlid A."/>
            <person name="Henrissat B."/>
            <person name="Grigoriev I.V."/>
            <person name="Hibbett D.S."/>
            <person name="Martin F."/>
            <person name="Nordberg H.P."/>
            <person name="Cantor M.N."/>
            <person name="Hua S.X."/>
        </authorList>
    </citation>
    <scope>NUCLEOTIDE SEQUENCE [LARGE SCALE GENOMIC DNA]</scope>
    <source>
        <strain evidence="5 6">F 1598</strain>
    </source>
</reference>
<dbReference type="Pfam" id="PF00326">
    <property type="entry name" value="Peptidase_S9"/>
    <property type="match status" value="1"/>
</dbReference>
<dbReference type="STRING" id="765440.A0A0C3G341"/>
<dbReference type="InterPro" id="IPR001375">
    <property type="entry name" value="Peptidase_S9_cat"/>
</dbReference>
<keyword evidence="6" id="KW-1185">Reference proteome</keyword>
<dbReference type="SUPFAM" id="SSF53474">
    <property type="entry name" value="alpha/beta-Hydrolases"/>
    <property type="match status" value="1"/>
</dbReference>
<evidence type="ECO:0000259" key="4">
    <source>
        <dbReference type="Pfam" id="PF00326"/>
    </source>
</evidence>
<dbReference type="PANTHER" id="PTHR42776:SF27">
    <property type="entry name" value="DIPEPTIDYL PEPTIDASE FAMILY MEMBER 6"/>
    <property type="match status" value="1"/>
</dbReference>
<dbReference type="HOGENOM" id="CLU_560339_0_0_1"/>
<sequence>MASSTPTLWSLSLISSWHSRLTNETKLTRLFTSLDLLAQIQEQRGTSRWSTESISIDDRYMLLTKFQSASYRPLYIVDISSNEPTEPELIILPNSTEKEEGTFSVNATFSRDPSKSHLVYLITNAYGDFKSVVTYDTQTRVVSHITTPVPNLHAIRPMSWETENLKVTRENILFRANVDGWSSLFVMPFSGPHKDTVIEVKPSWEGGDISFMPNALNGKPNELVLKLKSYRSQGWLARLDLIAALHKVDRDERGKLFISPTLEEYRQASSGIPPFRTLPPKLVRYKSFDGLLIPVMYYHPNNRQSAAPLVINIHGGPENQATAQSRKSVFSILLFAGQRTDVPVSPIHGYLLNEMGCAVMYPNVRGSSGYGKAFLAADDVEKREDSVKDIGALLDHIDQNMKNELDSARIAVMGGSCRSLLFPLEYRVIDYVSDGGYMVYASLTHFSSKLACGVANFGIAHWPSFLQNTASHRRAARRLEYGDETDP</sequence>
<gene>
    <name evidence="5" type="ORF">PILCRDRAFT_321523</name>
</gene>
<dbReference type="OrthoDB" id="43744at2759"/>
<evidence type="ECO:0000256" key="2">
    <source>
        <dbReference type="ARBA" id="ARBA00022801"/>
    </source>
</evidence>
<dbReference type="InterPro" id="IPR029058">
    <property type="entry name" value="AB_hydrolase_fold"/>
</dbReference>
<evidence type="ECO:0000256" key="1">
    <source>
        <dbReference type="ARBA" id="ARBA00010040"/>
    </source>
</evidence>
<name>A0A0C3G341_PILCF</name>
<organism evidence="5 6">
    <name type="scientific">Piloderma croceum (strain F 1598)</name>
    <dbReference type="NCBI Taxonomy" id="765440"/>
    <lineage>
        <taxon>Eukaryota</taxon>
        <taxon>Fungi</taxon>
        <taxon>Dikarya</taxon>
        <taxon>Basidiomycota</taxon>
        <taxon>Agaricomycotina</taxon>
        <taxon>Agaricomycetes</taxon>
        <taxon>Agaricomycetidae</taxon>
        <taxon>Atheliales</taxon>
        <taxon>Atheliaceae</taxon>
        <taxon>Piloderma</taxon>
    </lineage>
</organism>
<proteinExistence type="inferred from homology"/>
<dbReference type="PANTHER" id="PTHR42776">
    <property type="entry name" value="SERINE PEPTIDASE S9 FAMILY MEMBER"/>
    <property type="match status" value="1"/>
</dbReference>
<feature type="domain" description="Peptidase S9 prolyl oligopeptidase catalytic" evidence="4">
    <location>
        <begin position="350"/>
        <end position="416"/>
    </location>
</feature>
<reference evidence="6" key="2">
    <citation type="submission" date="2015-01" db="EMBL/GenBank/DDBJ databases">
        <title>Evolutionary Origins and Diversification of the Mycorrhizal Mutualists.</title>
        <authorList>
            <consortium name="DOE Joint Genome Institute"/>
            <consortium name="Mycorrhizal Genomics Consortium"/>
            <person name="Kohler A."/>
            <person name="Kuo A."/>
            <person name="Nagy L.G."/>
            <person name="Floudas D."/>
            <person name="Copeland A."/>
            <person name="Barry K.W."/>
            <person name="Cichocki N."/>
            <person name="Veneault-Fourrey C."/>
            <person name="LaButti K."/>
            <person name="Lindquist E.A."/>
            <person name="Lipzen A."/>
            <person name="Lundell T."/>
            <person name="Morin E."/>
            <person name="Murat C."/>
            <person name="Riley R."/>
            <person name="Ohm R."/>
            <person name="Sun H."/>
            <person name="Tunlid A."/>
            <person name="Henrissat B."/>
            <person name="Grigoriev I.V."/>
            <person name="Hibbett D.S."/>
            <person name="Martin F."/>
        </authorList>
    </citation>
    <scope>NUCLEOTIDE SEQUENCE [LARGE SCALE GENOMIC DNA]</scope>
    <source>
        <strain evidence="6">F 1598</strain>
    </source>
</reference>
<protein>
    <recommendedName>
        <fullName evidence="3">Dipeptidyl-peptidase V</fullName>
    </recommendedName>
</protein>
<dbReference type="Gene3D" id="3.40.50.1820">
    <property type="entry name" value="alpha/beta hydrolase"/>
    <property type="match status" value="1"/>
</dbReference>
<evidence type="ECO:0000313" key="5">
    <source>
        <dbReference type="EMBL" id="KIM86274.1"/>
    </source>
</evidence>
<dbReference type="InParanoid" id="A0A0C3G341"/>
<evidence type="ECO:0000256" key="3">
    <source>
        <dbReference type="ARBA" id="ARBA00032829"/>
    </source>
</evidence>
<dbReference type="EMBL" id="KN832982">
    <property type="protein sequence ID" value="KIM86274.1"/>
    <property type="molecule type" value="Genomic_DNA"/>
</dbReference>
<dbReference type="GO" id="GO:0006508">
    <property type="term" value="P:proteolysis"/>
    <property type="evidence" value="ECO:0007669"/>
    <property type="project" value="InterPro"/>
</dbReference>